<accession>A0AAQ3L581</accession>
<evidence type="ECO:0000313" key="6">
    <source>
        <dbReference type="EMBL" id="WOL20330.1"/>
    </source>
</evidence>
<dbReference type="InterPro" id="IPR045281">
    <property type="entry name" value="CONSTANS-like"/>
</dbReference>
<feature type="compositionally biased region" description="Polar residues" evidence="4">
    <location>
        <begin position="81"/>
        <end position="104"/>
    </location>
</feature>
<dbReference type="InterPro" id="IPR010402">
    <property type="entry name" value="CCT_domain"/>
</dbReference>
<feature type="compositionally biased region" description="Polar residues" evidence="4">
    <location>
        <begin position="151"/>
        <end position="162"/>
    </location>
</feature>
<dbReference type="PANTHER" id="PTHR31319:SF100">
    <property type="entry name" value="OS01G0835700 PROTEIN"/>
    <property type="match status" value="1"/>
</dbReference>
<comment type="subcellular location">
    <subcellularLocation>
        <location evidence="1 3">Nucleus</location>
    </subcellularLocation>
</comment>
<dbReference type="EMBL" id="CP136898">
    <property type="protein sequence ID" value="WOL20330.1"/>
    <property type="molecule type" value="Genomic_DNA"/>
</dbReference>
<sequence length="290" mass="32424">MFHPPSSIHTCTDDGTLFPPASCPAVTPAIYSTSPRGVLDASDPAFSYLLSSPSYSSTLPNFYVPTSSSSHSPSLHHHRTNSLNHPSLFSSPQHSFLHMQQHQQPPRLISSPPPPSPSGEFLDFNTAPARRVYSTGDLQGLNGLPAAGENQIHNQEEGSISSKAVRYSSDERKERIERYRSKRNQRNFHKKITYACRKTLADSRPRVRGRFARNGETEAGASVTETEAAETTHKLYNHESFEQNHSNSDMDSGSDYWLRQRQPADDEKECFNEEDFWATVADVLSMNLLS</sequence>
<dbReference type="GO" id="GO:0003700">
    <property type="term" value="F:DNA-binding transcription factor activity"/>
    <property type="evidence" value="ECO:0007669"/>
    <property type="project" value="TreeGrafter"/>
</dbReference>
<keyword evidence="2 3" id="KW-0539">Nucleus</keyword>
<evidence type="ECO:0000256" key="4">
    <source>
        <dbReference type="SAM" id="MobiDB-lite"/>
    </source>
</evidence>
<name>A0AAQ3L581_9LILI</name>
<protein>
    <recommendedName>
        <fullName evidence="5">CCT domain-containing protein</fullName>
    </recommendedName>
</protein>
<evidence type="ECO:0000256" key="2">
    <source>
        <dbReference type="ARBA" id="ARBA00023242"/>
    </source>
</evidence>
<feature type="region of interest" description="Disordered" evidence="4">
    <location>
        <begin position="66"/>
        <end position="123"/>
    </location>
</feature>
<dbReference type="GO" id="GO:0009909">
    <property type="term" value="P:regulation of flower development"/>
    <property type="evidence" value="ECO:0007669"/>
    <property type="project" value="InterPro"/>
</dbReference>
<organism evidence="6 7">
    <name type="scientific">Canna indica</name>
    <name type="common">Indian-shot</name>
    <dbReference type="NCBI Taxonomy" id="4628"/>
    <lineage>
        <taxon>Eukaryota</taxon>
        <taxon>Viridiplantae</taxon>
        <taxon>Streptophyta</taxon>
        <taxon>Embryophyta</taxon>
        <taxon>Tracheophyta</taxon>
        <taxon>Spermatophyta</taxon>
        <taxon>Magnoliopsida</taxon>
        <taxon>Liliopsida</taxon>
        <taxon>Zingiberales</taxon>
        <taxon>Cannaceae</taxon>
        <taxon>Canna</taxon>
    </lineage>
</organism>
<proteinExistence type="predicted"/>
<evidence type="ECO:0000256" key="3">
    <source>
        <dbReference type="PROSITE-ProRule" id="PRU00357"/>
    </source>
</evidence>
<evidence type="ECO:0000313" key="7">
    <source>
        <dbReference type="Proteomes" id="UP001327560"/>
    </source>
</evidence>
<dbReference type="AlphaFoldDB" id="A0AAQ3L581"/>
<reference evidence="6 7" key="1">
    <citation type="submission" date="2023-10" db="EMBL/GenBank/DDBJ databases">
        <title>Chromosome-scale genome assembly provides insights into flower coloration mechanisms of Canna indica.</title>
        <authorList>
            <person name="Li C."/>
        </authorList>
    </citation>
    <scope>NUCLEOTIDE SEQUENCE [LARGE SCALE GENOMIC DNA]</scope>
    <source>
        <tissue evidence="6">Flower</tissue>
    </source>
</reference>
<feature type="domain" description="CCT" evidence="5">
    <location>
        <begin position="172"/>
        <end position="214"/>
    </location>
</feature>
<dbReference type="PANTHER" id="PTHR31319">
    <property type="entry name" value="ZINC FINGER PROTEIN CONSTANS-LIKE 4"/>
    <property type="match status" value="1"/>
</dbReference>
<dbReference type="PROSITE" id="PS51017">
    <property type="entry name" value="CCT"/>
    <property type="match status" value="1"/>
</dbReference>
<feature type="region of interest" description="Disordered" evidence="4">
    <location>
        <begin position="142"/>
        <end position="173"/>
    </location>
</feature>
<gene>
    <name evidence="6" type="ORF">Cni_G29135</name>
</gene>
<dbReference type="Pfam" id="PF06203">
    <property type="entry name" value="CCT"/>
    <property type="match status" value="1"/>
</dbReference>
<dbReference type="Proteomes" id="UP001327560">
    <property type="component" value="Chromosome 9"/>
</dbReference>
<dbReference type="GO" id="GO:0005634">
    <property type="term" value="C:nucleus"/>
    <property type="evidence" value="ECO:0007669"/>
    <property type="project" value="UniProtKB-SubCell"/>
</dbReference>
<evidence type="ECO:0000256" key="1">
    <source>
        <dbReference type="ARBA" id="ARBA00004123"/>
    </source>
</evidence>
<evidence type="ECO:0000259" key="5">
    <source>
        <dbReference type="PROSITE" id="PS51017"/>
    </source>
</evidence>
<keyword evidence="7" id="KW-1185">Reference proteome</keyword>